<protein>
    <recommendedName>
        <fullName evidence="3">Bacillithiol system redox-active protein YtxJ</fullName>
    </recommendedName>
</protein>
<organism evidence="1 2">
    <name type="scientific">Calditerricola satsumensis</name>
    <dbReference type="NCBI Taxonomy" id="373054"/>
    <lineage>
        <taxon>Bacteria</taxon>
        <taxon>Bacillati</taxon>
        <taxon>Bacillota</taxon>
        <taxon>Bacilli</taxon>
        <taxon>Bacillales</taxon>
        <taxon>Bacillaceae</taxon>
        <taxon>Calditerricola</taxon>
    </lineage>
</organism>
<dbReference type="Gene3D" id="3.40.30.10">
    <property type="entry name" value="Glutaredoxin"/>
    <property type="match status" value="1"/>
</dbReference>
<dbReference type="AlphaFoldDB" id="A0A8J3FF68"/>
<dbReference type="InterPro" id="IPR022551">
    <property type="entry name" value="BrxC"/>
</dbReference>
<reference evidence="1" key="1">
    <citation type="journal article" date="2014" name="Int. J. Syst. Evol. Microbiol.">
        <title>Complete genome sequence of Corynebacterium casei LMG S-19264T (=DSM 44701T), isolated from a smear-ripened cheese.</title>
        <authorList>
            <consortium name="US DOE Joint Genome Institute (JGI-PGF)"/>
            <person name="Walter F."/>
            <person name="Albersmeier A."/>
            <person name="Kalinowski J."/>
            <person name="Ruckert C."/>
        </authorList>
    </citation>
    <scope>NUCLEOTIDE SEQUENCE</scope>
    <source>
        <strain evidence="1">JCM 14719</strain>
    </source>
</reference>
<dbReference type="RefSeq" id="WP_054669052.1">
    <property type="nucleotide sequence ID" value="NZ_BMOF01000036.1"/>
</dbReference>
<evidence type="ECO:0000313" key="1">
    <source>
        <dbReference type="EMBL" id="GGK03418.1"/>
    </source>
</evidence>
<dbReference type="NCBIfam" id="TIGR04019">
    <property type="entry name" value="B_thiol_YtxJ"/>
    <property type="match status" value="1"/>
</dbReference>
<accession>A0A8J3FF68</accession>
<proteinExistence type="predicted"/>
<evidence type="ECO:0008006" key="3">
    <source>
        <dbReference type="Google" id="ProtNLM"/>
    </source>
</evidence>
<name>A0A8J3FF68_9BACI</name>
<comment type="caution">
    <text evidence="1">The sequence shown here is derived from an EMBL/GenBank/DDBJ whole genome shotgun (WGS) entry which is preliminary data.</text>
</comment>
<reference evidence="1" key="2">
    <citation type="submission" date="2020-09" db="EMBL/GenBank/DDBJ databases">
        <authorList>
            <person name="Sun Q."/>
            <person name="Ohkuma M."/>
        </authorList>
    </citation>
    <scope>NUCLEOTIDE SEQUENCE</scope>
    <source>
        <strain evidence="1">JCM 14719</strain>
    </source>
</reference>
<gene>
    <name evidence="1" type="primary">ytxJ</name>
    <name evidence="1" type="ORF">GCM10007043_16920</name>
</gene>
<sequence length="112" mass="12593">MVHRIRTPDELEAFFAASATQPALLLKHSTRCPISAAAYDAFQAVARSLPDRARYAVVYVVEDRPLSNAVAERTQVKHESPQVLLVKDGVVRWHASHWDITVDALERALTRF</sequence>
<dbReference type="Proteomes" id="UP000637720">
    <property type="component" value="Unassembled WGS sequence"/>
</dbReference>
<dbReference type="InterPro" id="IPR036249">
    <property type="entry name" value="Thioredoxin-like_sf"/>
</dbReference>
<evidence type="ECO:0000313" key="2">
    <source>
        <dbReference type="Proteomes" id="UP000637720"/>
    </source>
</evidence>
<dbReference type="SUPFAM" id="SSF52833">
    <property type="entry name" value="Thioredoxin-like"/>
    <property type="match status" value="1"/>
</dbReference>
<dbReference type="Pfam" id="PF11009">
    <property type="entry name" value="BrxC"/>
    <property type="match status" value="1"/>
</dbReference>
<dbReference type="EMBL" id="BMOF01000036">
    <property type="protein sequence ID" value="GGK03418.1"/>
    <property type="molecule type" value="Genomic_DNA"/>
</dbReference>
<keyword evidence="2" id="KW-1185">Reference proteome</keyword>